<sequence>MVDSRTVMGQALLHEIQDEGMALRESFQVAIVIEKLPLGWRDFKNYLKQKWKEMTMEDLVVKLQIEEDNKNSGKDLIILAAAKVNVMKQGQSSKNKKRSPKRKKDHEANMVNKMARDVANINLYTVVSEVNLIGSTRRNGGSIPVPPDMCSQI</sequence>
<reference evidence="2 3" key="1">
    <citation type="submission" date="2017-11" db="EMBL/GenBank/DDBJ databases">
        <title>De-novo sequencing of pomegranate (Punica granatum L.) genome.</title>
        <authorList>
            <person name="Akparov Z."/>
            <person name="Amiraslanov A."/>
            <person name="Hajiyeva S."/>
            <person name="Abbasov M."/>
            <person name="Kaur K."/>
            <person name="Hamwieh A."/>
            <person name="Solovyev V."/>
            <person name="Salamov A."/>
            <person name="Braich B."/>
            <person name="Kosarev P."/>
            <person name="Mahmoud A."/>
            <person name="Hajiyev E."/>
            <person name="Babayeva S."/>
            <person name="Izzatullayeva V."/>
            <person name="Mammadov A."/>
            <person name="Mammadov A."/>
            <person name="Sharifova S."/>
            <person name="Ojaghi J."/>
            <person name="Eynullazada K."/>
            <person name="Bayramov B."/>
            <person name="Abdulazimova A."/>
            <person name="Shahmuradov I."/>
        </authorList>
    </citation>
    <scope>NUCLEOTIDE SEQUENCE [LARGE SCALE GENOMIC DNA]</scope>
    <source>
        <strain evidence="3">cv. AG2017</strain>
        <tissue evidence="2">Leaf</tissue>
    </source>
</reference>
<dbReference type="AlphaFoldDB" id="A0A2I0HWP5"/>
<comment type="caution">
    <text evidence="2">The sequence shown here is derived from an EMBL/GenBank/DDBJ whole genome shotgun (WGS) entry which is preliminary data.</text>
</comment>
<dbReference type="Proteomes" id="UP000233551">
    <property type="component" value="Unassembled WGS sequence"/>
</dbReference>
<dbReference type="EMBL" id="PGOL01005043">
    <property type="protein sequence ID" value="PKI36043.1"/>
    <property type="molecule type" value="Genomic_DNA"/>
</dbReference>
<feature type="compositionally biased region" description="Basic residues" evidence="1">
    <location>
        <begin position="94"/>
        <end position="104"/>
    </location>
</feature>
<evidence type="ECO:0000313" key="3">
    <source>
        <dbReference type="Proteomes" id="UP000233551"/>
    </source>
</evidence>
<protein>
    <submittedName>
        <fullName evidence="2">Uncharacterized protein</fullName>
    </submittedName>
</protein>
<evidence type="ECO:0000256" key="1">
    <source>
        <dbReference type="SAM" id="MobiDB-lite"/>
    </source>
</evidence>
<organism evidence="2 3">
    <name type="scientific">Punica granatum</name>
    <name type="common">Pomegranate</name>
    <dbReference type="NCBI Taxonomy" id="22663"/>
    <lineage>
        <taxon>Eukaryota</taxon>
        <taxon>Viridiplantae</taxon>
        <taxon>Streptophyta</taxon>
        <taxon>Embryophyta</taxon>
        <taxon>Tracheophyta</taxon>
        <taxon>Spermatophyta</taxon>
        <taxon>Magnoliopsida</taxon>
        <taxon>eudicotyledons</taxon>
        <taxon>Gunneridae</taxon>
        <taxon>Pentapetalae</taxon>
        <taxon>rosids</taxon>
        <taxon>malvids</taxon>
        <taxon>Myrtales</taxon>
        <taxon>Lythraceae</taxon>
        <taxon>Punica</taxon>
    </lineage>
</organism>
<feature type="region of interest" description="Disordered" evidence="1">
    <location>
        <begin position="88"/>
        <end position="108"/>
    </location>
</feature>
<accession>A0A2I0HWP5</accession>
<keyword evidence="3" id="KW-1185">Reference proteome</keyword>
<evidence type="ECO:0000313" key="2">
    <source>
        <dbReference type="EMBL" id="PKI36043.1"/>
    </source>
</evidence>
<name>A0A2I0HWP5_PUNGR</name>
<proteinExistence type="predicted"/>
<gene>
    <name evidence="2" type="ORF">CRG98_043567</name>
</gene>